<dbReference type="PRINTS" id="PR00111">
    <property type="entry name" value="ABHYDROLASE"/>
</dbReference>
<dbReference type="PROSITE" id="PS51257">
    <property type="entry name" value="PROKAR_LIPOPROTEIN"/>
    <property type="match status" value="1"/>
</dbReference>
<proteinExistence type="predicted"/>
<sequence>MLLKRLCYAALISLSILGCSFAGNAIAVNTTHKIKQYDGNVEIPGALHRNPAVLVSAYHQGAHGQRLNAAFHRVGPQLNKDIFTRIADKLEANDLIIRDLLGFGNSSKRMTADYRADAQATRKHDLMQAKAIASITHVPGNSMGGAISVPYAAKLGKDVLSLCLVDSAGIWSAGIPKSLEGATLDYNGLQINSNEHFYIKVDAGMPVPLAEPKMIQANHAIEGVKILCQDREILEIGVTPNVEEDAKTIAQLKIPTGVVWGDKDQIIKPETVNLIKKIIPQAQVIMMEDVGHVPMVEALDE</sequence>
<dbReference type="SUPFAM" id="SSF53474">
    <property type="entry name" value="alpha/beta-Hydrolases"/>
    <property type="match status" value="1"/>
</dbReference>
<protein>
    <submittedName>
        <fullName evidence="3">Putative lipase</fullName>
    </submittedName>
</protein>
<feature type="signal peptide" evidence="1">
    <location>
        <begin position="1"/>
        <end position="27"/>
    </location>
</feature>
<evidence type="ECO:0000259" key="2">
    <source>
        <dbReference type="Pfam" id="PF00561"/>
    </source>
</evidence>
<dbReference type="AlphaFoldDB" id="B0FC93"/>
<feature type="domain" description="AB hydrolase-1" evidence="2">
    <location>
        <begin position="247"/>
        <end position="297"/>
    </location>
</feature>
<dbReference type="InterPro" id="IPR029058">
    <property type="entry name" value="AB_hydrolase_fold"/>
</dbReference>
<dbReference type="PANTHER" id="PTHR46438:SF11">
    <property type="entry name" value="LIPASE-RELATED"/>
    <property type="match status" value="1"/>
</dbReference>
<reference evidence="3" key="1">
    <citation type="journal article" date="2009" name="Arch. Microbiol.">
        <title>Characterization of two soil metagenome-derived lipases with high specificity for p-nitrophenyl palmitate.</title>
        <authorList>
            <person name="Wei P."/>
            <person name="Bai L."/>
            <person name="Song W."/>
            <person name="Hao G."/>
        </authorList>
    </citation>
    <scope>NUCLEOTIDE SEQUENCE</scope>
</reference>
<dbReference type="PANTHER" id="PTHR46438">
    <property type="entry name" value="ALPHA/BETA-HYDROLASES SUPERFAMILY PROTEIN"/>
    <property type="match status" value="1"/>
</dbReference>
<dbReference type="Pfam" id="PF00561">
    <property type="entry name" value="Abhydrolase_1"/>
    <property type="match status" value="2"/>
</dbReference>
<feature type="chain" id="PRO_5002749905" evidence="1">
    <location>
        <begin position="28"/>
        <end position="301"/>
    </location>
</feature>
<feature type="domain" description="AB hydrolase-1" evidence="2">
    <location>
        <begin position="79"/>
        <end position="178"/>
    </location>
</feature>
<evidence type="ECO:0000256" key="1">
    <source>
        <dbReference type="SAM" id="SignalP"/>
    </source>
</evidence>
<accession>B0FC93</accession>
<evidence type="ECO:0000313" key="3">
    <source>
        <dbReference type="EMBL" id="ABY52801.1"/>
    </source>
</evidence>
<dbReference type="Gene3D" id="3.40.50.1820">
    <property type="entry name" value="alpha/beta hydrolase"/>
    <property type="match status" value="1"/>
</dbReference>
<name>B0FC93_9BACT</name>
<dbReference type="InterPro" id="IPR000073">
    <property type="entry name" value="AB_hydrolase_1"/>
</dbReference>
<keyword evidence="1" id="KW-0732">Signal</keyword>
<organism evidence="3">
    <name type="scientific">uncultured soil bacterium</name>
    <dbReference type="NCBI Taxonomy" id="164851"/>
    <lineage>
        <taxon>Bacteria</taxon>
        <taxon>environmental samples</taxon>
    </lineage>
</organism>
<dbReference type="EMBL" id="EU305646">
    <property type="protein sequence ID" value="ABY52801.1"/>
    <property type="molecule type" value="Genomic_DNA"/>
</dbReference>